<dbReference type="Pfam" id="PF05768">
    <property type="entry name" value="Glrx-like"/>
    <property type="match status" value="1"/>
</dbReference>
<proteinExistence type="predicted"/>
<dbReference type="Proteomes" id="UP000254601">
    <property type="component" value="Unassembled WGS sequence"/>
</dbReference>
<evidence type="ECO:0000313" key="1">
    <source>
        <dbReference type="EMBL" id="SUO95034.1"/>
    </source>
</evidence>
<reference evidence="1 2" key="1">
    <citation type="submission" date="2018-06" db="EMBL/GenBank/DDBJ databases">
        <authorList>
            <consortium name="Pathogen Informatics"/>
            <person name="Doyle S."/>
        </authorList>
    </citation>
    <scope>NUCLEOTIDE SEQUENCE [LARGE SCALE GENOMIC DNA]</scope>
    <source>
        <strain evidence="1 2">NCTC13337</strain>
    </source>
</reference>
<dbReference type="InterPro" id="IPR036249">
    <property type="entry name" value="Thioredoxin-like_sf"/>
</dbReference>
<evidence type="ECO:0000313" key="2">
    <source>
        <dbReference type="Proteomes" id="UP000254601"/>
    </source>
</evidence>
<protein>
    <submittedName>
        <fullName evidence="1">Glutaredoxin-like domain (DUF836)</fullName>
    </submittedName>
</protein>
<name>A0A380MS86_9GAMM</name>
<dbReference type="EMBL" id="UHIC01000001">
    <property type="protein sequence ID" value="SUO95034.1"/>
    <property type="molecule type" value="Genomic_DNA"/>
</dbReference>
<sequence length="79" mass="9266">MKLLVRLGCHLCEDAAQLLLHLGVSFERVDVDREIDLQKEYGQLVPVLYDQEAERELLYPFDAEAVLDFISDERFLKRK</sequence>
<organism evidence="1 2">
    <name type="scientific">Suttonella ornithocola</name>
    <dbReference type="NCBI Taxonomy" id="279832"/>
    <lineage>
        <taxon>Bacteria</taxon>
        <taxon>Pseudomonadati</taxon>
        <taxon>Pseudomonadota</taxon>
        <taxon>Gammaproteobacteria</taxon>
        <taxon>Cardiobacteriales</taxon>
        <taxon>Cardiobacteriaceae</taxon>
        <taxon>Suttonella</taxon>
    </lineage>
</organism>
<accession>A0A380MS86</accession>
<dbReference type="AlphaFoldDB" id="A0A380MS86"/>
<dbReference type="RefSeq" id="WP_245935979.1">
    <property type="nucleotide sequence ID" value="NZ_LWHB01000125.1"/>
</dbReference>
<gene>
    <name evidence="1" type="ORF">NCTC13337_01059</name>
</gene>
<dbReference type="SUPFAM" id="SSF52833">
    <property type="entry name" value="Thioredoxin-like"/>
    <property type="match status" value="1"/>
</dbReference>
<dbReference type="InterPro" id="IPR008554">
    <property type="entry name" value="Glutaredoxin-like"/>
</dbReference>
<dbReference type="Gene3D" id="3.40.30.10">
    <property type="entry name" value="Glutaredoxin"/>
    <property type="match status" value="1"/>
</dbReference>
<keyword evidence="2" id="KW-1185">Reference proteome</keyword>